<dbReference type="SUPFAM" id="SSF52172">
    <property type="entry name" value="CheY-like"/>
    <property type="match status" value="1"/>
</dbReference>
<dbReference type="AlphaFoldDB" id="A0A2T0SRI5"/>
<name>A0A2T0SRI5_9BACT</name>
<organism evidence="3 4">
    <name type="scientific">Spirosoma oryzae</name>
    <dbReference type="NCBI Taxonomy" id="1469603"/>
    <lineage>
        <taxon>Bacteria</taxon>
        <taxon>Pseudomonadati</taxon>
        <taxon>Bacteroidota</taxon>
        <taxon>Cytophagia</taxon>
        <taxon>Cytophagales</taxon>
        <taxon>Cytophagaceae</taxon>
        <taxon>Spirosoma</taxon>
    </lineage>
</organism>
<dbReference type="PANTHER" id="PTHR44520">
    <property type="entry name" value="RESPONSE REGULATOR RCP1-RELATED"/>
    <property type="match status" value="1"/>
</dbReference>
<evidence type="ECO:0000256" key="1">
    <source>
        <dbReference type="PROSITE-ProRule" id="PRU00169"/>
    </source>
</evidence>
<evidence type="ECO:0000313" key="4">
    <source>
        <dbReference type="Proteomes" id="UP000238375"/>
    </source>
</evidence>
<dbReference type="PANTHER" id="PTHR44520:SF2">
    <property type="entry name" value="RESPONSE REGULATOR RCP1"/>
    <property type="match status" value="1"/>
</dbReference>
<dbReference type="InterPro" id="IPR011006">
    <property type="entry name" value="CheY-like_superfamily"/>
</dbReference>
<dbReference type="GO" id="GO:0000160">
    <property type="term" value="P:phosphorelay signal transduction system"/>
    <property type="evidence" value="ECO:0007669"/>
    <property type="project" value="InterPro"/>
</dbReference>
<dbReference type="InterPro" id="IPR001789">
    <property type="entry name" value="Sig_transdc_resp-reg_receiver"/>
</dbReference>
<proteinExistence type="predicted"/>
<keyword evidence="1" id="KW-0597">Phosphoprotein</keyword>
<keyword evidence="4" id="KW-1185">Reference proteome</keyword>
<gene>
    <name evidence="3" type="ORF">CLV58_113162</name>
</gene>
<dbReference type="Gene3D" id="3.40.50.2300">
    <property type="match status" value="1"/>
</dbReference>
<dbReference type="RefSeq" id="WP_106138925.1">
    <property type="nucleotide sequence ID" value="NZ_PVTE01000013.1"/>
</dbReference>
<comment type="caution">
    <text evidence="3">The sequence shown here is derived from an EMBL/GenBank/DDBJ whole genome shotgun (WGS) entry which is preliminary data.</text>
</comment>
<feature type="modified residue" description="4-aspartylphosphate" evidence="1">
    <location>
        <position position="77"/>
    </location>
</feature>
<dbReference type="InterPro" id="IPR052893">
    <property type="entry name" value="TCS_response_regulator"/>
</dbReference>
<dbReference type="PROSITE" id="PS50110">
    <property type="entry name" value="RESPONSE_REGULATORY"/>
    <property type="match status" value="1"/>
</dbReference>
<protein>
    <submittedName>
        <fullName evidence="3">Response regulator receiver domain-containing protein</fullName>
    </submittedName>
</protein>
<feature type="domain" description="Response regulatory" evidence="2">
    <location>
        <begin position="24"/>
        <end position="144"/>
    </location>
</feature>
<dbReference type="Pfam" id="PF00072">
    <property type="entry name" value="Response_reg"/>
    <property type="match status" value="1"/>
</dbReference>
<dbReference type="EMBL" id="PVTE01000013">
    <property type="protein sequence ID" value="PRY36031.1"/>
    <property type="molecule type" value="Genomic_DNA"/>
</dbReference>
<evidence type="ECO:0000259" key="2">
    <source>
        <dbReference type="PROSITE" id="PS50110"/>
    </source>
</evidence>
<dbReference type="OrthoDB" id="957707at2"/>
<accession>A0A2T0SRI5</accession>
<dbReference type="Proteomes" id="UP000238375">
    <property type="component" value="Unassembled WGS sequence"/>
</dbReference>
<sequence>MSQPTGSPPNRPQADQSHLGRVPLVWVVDDDDDDQTFIEQAFGVMTPAVDVLPLTDGASLLTRLHESETAPRLIILDINMPGLSGFDTLQQLRSQSAYANIPVVMMTTSASPDDRARSLALGANQFVTKPNTYTQLTQLTAGFSRQWALS</sequence>
<evidence type="ECO:0000313" key="3">
    <source>
        <dbReference type="EMBL" id="PRY36031.1"/>
    </source>
</evidence>
<reference evidence="3 4" key="1">
    <citation type="submission" date="2018-03" db="EMBL/GenBank/DDBJ databases">
        <title>Genomic Encyclopedia of Archaeal and Bacterial Type Strains, Phase II (KMG-II): from individual species to whole genera.</title>
        <authorList>
            <person name="Goeker M."/>
        </authorList>
    </citation>
    <scope>NUCLEOTIDE SEQUENCE [LARGE SCALE GENOMIC DNA]</scope>
    <source>
        <strain evidence="3 4">DSM 28354</strain>
    </source>
</reference>
<dbReference type="SMART" id="SM00448">
    <property type="entry name" value="REC"/>
    <property type="match status" value="1"/>
</dbReference>